<dbReference type="InterPro" id="IPR036005">
    <property type="entry name" value="Creatinase/aminopeptidase-like"/>
</dbReference>
<dbReference type="PANTHER" id="PTHR46112:SF3">
    <property type="entry name" value="AMINOPEPTIDASE YPDF"/>
    <property type="match status" value="1"/>
</dbReference>
<dbReference type="Proteomes" id="UP000229523">
    <property type="component" value="Unassembled WGS sequence"/>
</dbReference>
<dbReference type="Pfam" id="PF01321">
    <property type="entry name" value="Creatinase_N"/>
    <property type="match status" value="1"/>
</dbReference>
<dbReference type="RefSeq" id="WP_099578415.1">
    <property type="nucleotide sequence ID" value="NZ_MJBI02000001.1"/>
</dbReference>
<keyword evidence="6" id="KW-0645">Protease</keyword>
<dbReference type="SUPFAM" id="SSF55920">
    <property type="entry name" value="Creatinase/aminopeptidase"/>
    <property type="match status" value="1"/>
</dbReference>
<gene>
    <name evidence="6" type="ORF">BFS35_001805</name>
</gene>
<keyword evidence="1 3" id="KW-0479">Metal-binding</keyword>
<dbReference type="Gene3D" id="3.40.350.10">
    <property type="entry name" value="Creatinase/prolidase N-terminal domain"/>
    <property type="match status" value="1"/>
</dbReference>
<dbReference type="InterPro" id="IPR050659">
    <property type="entry name" value="Peptidase_M24B"/>
</dbReference>
<protein>
    <submittedName>
        <fullName evidence="6">Aminopeptidase P family protein</fullName>
    </submittedName>
</protein>
<proteinExistence type="inferred from homology"/>
<evidence type="ECO:0000256" key="1">
    <source>
        <dbReference type="ARBA" id="ARBA00022723"/>
    </source>
</evidence>
<evidence type="ECO:0000256" key="3">
    <source>
        <dbReference type="RuleBase" id="RU000590"/>
    </source>
</evidence>
<dbReference type="AlphaFoldDB" id="A0A2G5NT39"/>
<comment type="similarity">
    <text evidence="3">Belongs to the peptidase M24B family.</text>
</comment>
<evidence type="ECO:0000256" key="2">
    <source>
        <dbReference type="ARBA" id="ARBA00022801"/>
    </source>
</evidence>
<evidence type="ECO:0000259" key="5">
    <source>
        <dbReference type="Pfam" id="PF01321"/>
    </source>
</evidence>
<dbReference type="InterPro" id="IPR001131">
    <property type="entry name" value="Peptidase_M24B_aminopep-P_CS"/>
</dbReference>
<name>A0A2G5NT39_9STAP</name>
<dbReference type="GO" id="GO:0004177">
    <property type="term" value="F:aminopeptidase activity"/>
    <property type="evidence" value="ECO:0007669"/>
    <property type="project" value="UniProtKB-KW"/>
</dbReference>
<evidence type="ECO:0000259" key="4">
    <source>
        <dbReference type="Pfam" id="PF00557"/>
    </source>
</evidence>
<organism evidence="6 7">
    <name type="scientific">Macrococcoides goetzii</name>
    <dbReference type="NCBI Taxonomy" id="1891097"/>
    <lineage>
        <taxon>Bacteria</taxon>
        <taxon>Bacillati</taxon>
        <taxon>Bacillota</taxon>
        <taxon>Bacilli</taxon>
        <taxon>Bacillales</taxon>
        <taxon>Staphylococcaceae</taxon>
        <taxon>Macrococcoides</taxon>
    </lineage>
</organism>
<dbReference type="Gene3D" id="3.90.230.10">
    <property type="entry name" value="Creatinase/methionine aminopeptidase superfamily"/>
    <property type="match status" value="1"/>
</dbReference>
<reference evidence="6 7" key="1">
    <citation type="journal article" date="2018" name="Front. Microbiol.">
        <title>Description and Comparative Genomics of Macrococcus caseolyticus subsp. hominis subsp. nov., Macrococcus goetzii sp. nov., Macrococcus epidermidis sp. nov., and Macrococcus bohemicus sp. nov., Novel Macrococci From Human Clinical Material With Virulence Potential and Suspected Uptake of Foreign DNA by Natural Transformation.</title>
        <authorList>
            <person name="Maslanova I."/>
            <person name="Wertheimer Z."/>
            <person name="Sedlacek I."/>
            <person name="Svec P."/>
            <person name="Indrakova A."/>
            <person name="Kovarovic V."/>
            <person name="Schumann P."/>
            <person name="Sproer C."/>
            <person name="Kralova S."/>
            <person name="Sedo O."/>
            <person name="Kristofova L."/>
            <person name="Vrbovska V."/>
            <person name="Fuzik T."/>
            <person name="Petras P."/>
            <person name="Zdrahal Z."/>
            <person name="Ruzickova V."/>
            <person name="Doskar J."/>
            <person name="Pantucek R."/>
        </authorList>
    </citation>
    <scope>NUCLEOTIDE SEQUENCE [LARGE SCALE GENOMIC DNA]</scope>
    <source>
        <strain evidence="6 7">CCM 4927</strain>
    </source>
</reference>
<accession>A0A2G5NT39</accession>
<feature type="domain" description="Peptidase M24" evidence="4">
    <location>
        <begin position="132"/>
        <end position="335"/>
    </location>
</feature>
<dbReference type="GO" id="GO:0046872">
    <property type="term" value="F:metal ion binding"/>
    <property type="evidence" value="ECO:0007669"/>
    <property type="project" value="UniProtKB-KW"/>
</dbReference>
<feature type="domain" description="Creatinase N-terminal" evidence="5">
    <location>
        <begin position="4"/>
        <end position="125"/>
    </location>
</feature>
<dbReference type="InterPro" id="IPR029149">
    <property type="entry name" value="Creatin/AminoP/Spt16_N"/>
</dbReference>
<keyword evidence="2" id="KW-0378">Hydrolase</keyword>
<evidence type="ECO:0000313" key="6">
    <source>
        <dbReference type="EMBL" id="RAI82443.1"/>
    </source>
</evidence>
<evidence type="ECO:0000313" key="7">
    <source>
        <dbReference type="Proteomes" id="UP000229523"/>
    </source>
</evidence>
<dbReference type="CDD" id="cd01092">
    <property type="entry name" value="APP-like"/>
    <property type="match status" value="1"/>
</dbReference>
<sequence>MKFEKVNQLLDEKSLDAVIVLSQYNRRYLSGFTGSSGALIISRDKKFLVTDFRYIEQATDQASAFEIVKHSKPILDEIRTLIETYGYKSIGFEGDLITYQQHQNLFSNHYELVNVAGEVERIRMIKEPHEIEIIQKAADIADATFDYILQVTKPGMTEMQVNNLMEMKMRELGATGSSFDTIVASGVRGALPHGVASDKVIQTGEMITFDYGAIYNGYISDITRTIAVGDPSEEMVKIYNIVLESQMKALNEITMGMSGVEADKIARDVIESYGYGENFGHSLGHGIGLEVHEGPMLSSKSPHVLEENMCVTLEPGIYVDGLGGVRIEDDVLVTKNGLKRFTHSTKDLIIL</sequence>
<keyword evidence="6" id="KW-0031">Aminopeptidase</keyword>
<keyword evidence="7" id="KW-1185">Reference proteome</keyword>
<dbReference type="Pfam" id="PF00557">
    <property type="entry name" value="Peptidase_M24"/>
    <property type="match status" value="1"/>
</dbReference>
<dbReference type="SUPFAM" id="SSF53092">
    <property type="entry name" value="Creatinase/prolidase N-terminal domain"/>
    <property type="match status" value="1"/>
</dbReference>
<dbReference type="InterPro" id="IPR000587">
    <property type="entry name" value="Creatinase_N"/>
</dbReference>
<dbReference type="PANTHER" id="PTHR46112">
    <property type="entry name" value="AMINOPEPTIDASE"/>
    <property type="match status" value="1"/>
</dbReference>
<comment type="caution">
    <text evidence="6">The sequence shown here is derived from an EMBL/GenBank/DDBJ whole genome shotgun (WGS) entry which is preliminary data.</text>
</comment>
<dbReference type="EMBL" id="MJBI02000001">
    <property type="protein sequence ID" value="RAI82443.1"/>
    <property type="molecule type" value="Genomic_DNA"/>
</dbReference>
<dbReference type="InterPro" id="IPR000994">
    <property type="entry name" value="Pept_M24"/>
</dbReference>
<dbReference type="PROSITE" id="PS00491">
    <property type="entry name" value="PROLINE_PEPTIDASE"/>
    <property type="match status" value="1"/>
</dbReference>